<evidence type="ECO:0000313" key="4">
    <source>
        <dbReference type="Proteomes" id="UP000318616"/>
    </source>
</evidence>
<gene>
    <name evidence="3" type="ORF">EWV88_15610</name>
</gene>
<dbReference type="Pfam" id="PF01370">
    <property type="entry name" value="Epimerase"/>
    <property type="match status" value="1"/>
</dbReference>
<protein>
    <submittedName>
        <fullName evidence="3">NAD-dependent epimerase/dehydratase family protein</fullName>
    </submittedName>
</protein>
<dbReference type="AlphaFoldDB" id="A0A552LLU9"/>
<comment type="similarity">
    <text evidence="1">Belongs to the NAD(P)-dependent epimerase/dehydratase family.</text>
</comment>
<reference evidence="3 4" key="1">
    <citation type="submission" date="2019-01" db="EMBL/GenBank/DDBJ databases">
        <title>Coherence of Microcystis species and biogeography revealed through population genomics.</title>
        <authorList>
            <person name="Perez-Carrascal O.M."/>
            <person name="Terrat Y."/>
            <person name="Giani A."/>
            <person name="Fortin N."/>
            <person name="Tromas N."/>
            <person name="Shapiro B.J."/>
        </authorList>
    </citation>
    <scope>NUCLEOTIDE SEQUENCE [LARGE SCALE GENOMIC DNA]</scope>
    <source>
        <strain evidence="3">Mw_MB_S_20031200_S109D</strain>
    </source>
</reference>
<dbReference type="InterPro" id="IPR001509">
    <property type="entry name" value="Epimerase_deHydtase"/>
</dbReference>
<evidence type="ECO:0000256" key="1">
    <source>
        <dbReference type="ARBA" id="ARBA00007637"/>
    </source>
</evidence>
<dbReference type="SUPFAM" id="SSF51735">
    <property type="entry name" value="NAD(P)-binding Rossmann-fold domains"/>
    <property type="match status" value="1"/>
</dbReference>
<name>A0A552LLU9_9CHRO</name>
<comment type="caution">
    <text evidence="3">The sequence shown here is derived from an EMBL/GenBank/DDBJ whole genome shotgun (WGS) entry which is preliminary data.</text>
</comment>
<proteinExistence type="inferred from homology"/>
<dbReference type="InterPro" id="IPR036291">
    <property type="entry name" value="NAD(P)-bd_dom_sf"/>
</dbReference>
<feature type="domain" description="NAD-dependent epimerase/dehydratase" evidence="2">
    <location>
        <begin position="4"/>
        <end position="228"/>
    </location>
</feature>
<dbReference type="Gene3D" id="3.40.50.720">
    <property type="entry name" value="NAD(P)-binding Rossmann-like Domain"/>
    <property type="match status" value="1"/>
</dbReference>
<evidence type="ECO:0000259" key="2">
    <source>
        <dbReference type="Pfam" id="PF01370"/>
    </source>
</evidence>
<evidence type="ECO:0000313" key="3">
    <source>
        <dbReference type="EMBL" id="TRV21189.1"/>
    </source>
</evidence>
<accession>A0A552LLU9</accession>
<dbReference type="PANTHER" id="PTHR43000">
    <property type="entry name" value="DTDP-D-GLUCOSE 4,6-DEHYDRATASE-RELATED"/>
    <property type="match status" value="1"/>
</dbReference>
<dbReference type="Proteomes" id="UP000318616">
    <property type="component" value="Unassembled WGS sequence"/>
</dbReference>
<dbReference type="EMBL" id="SFAP01000190">
    <property type="protein sequence ID" value="TRV21189.1"/>
    <property type="molecule type" value="Genomic_DNA"/>
</dbReference>
<organism evidence="3 4">
    <name type="scientific">Microcystis wesenbergii Mw_MB_S_20031200_S109D</name>
    <dbReference type="NCBI Taxonomy" id="2486241"/>
    <lineage>
        <taxon>Bacteria</taxon>
        <taxon>Bacillati</taxon>
        <taxon>Cyanobacteriota</taxon>
        <taxon>Cyanophyceae</taxon>
        <taxon>Oscillatoriophycideae</taxon>
        <taxon>Chroococcales</taxon>
        <taxon>Microcystaceae</taxon>
        <taxon>Microcystis</taxon>
    </lineage>
</organism>
<sequence>MKNILVTGARGFIGSYLLPILSQDQFQITAAVRNNLSQSLSIPIKTIKVGNIDEKTNWQEALQGIDIVIHLAARAHIINETVPNPEAEFIKINTQGTANLVKQSIQAGVKHFIFISSIGAMTTQSDRILTENSPCHPDSPYGRSKLQAEQALINLAKDSNMTWTILRPTLVYGPGNRANMERLMKLIKRGLPLPFGAIKNRRSFVFVGNLVAAIITCLDHPNAANQIFLISDNQAVSTPQLIRLIAQQIQQPCQLLPVPPNLLRFLGYLGDRVESITGKTLPFNTYNIDRLLGSLTVDSRYIQKTLNWQPPFTLEQGLAQTIQPERK</sequence>